<dbReference type="PROSITE" id="PS50089">
    <property type="entry name" value="ZF_RING_2"/>
    <property type="match status" value="1"/>
</dbReference>
<evidence type="ECO:0000259" key="8">
    <source>
        <dbReference type="PROSITE" id="PS50119"/>
    </source>
</evidence>
<evidence type="ECO:0000313" key="10">
    <source>
        <dbReference type="RefSeq" id="XP_020669772.2"/>
    </source>
</evidence>
<dbReference type="KEGG" id="pvt:110090488"/>
<keyword evidence="3" id="KW-0862">Zinc</keyword>
<feature type="region of interest" description="Disordered" evidence="6">
    <location>
        <begin position="263"/>
        <end position="324"/>
    </location>
</feature>
<feature type="coiled-coil region" evidence="5">
    <location>
        <begin position="154"/>
        <end position="213"/>
    </location>
</feature>
<dbReference type="RefSeq" id="XP_020669772.2">
    <property type="nucleotide sequence ID" value="XM_020814113.2"/>
</dbReference>
<dbReference type="InterPro" id="IPR001841">
    <property type="entry name" value="Znf_RING"/>
</dbReference>
<dbReference type="SMART" id="SM00184">
    <property type="entry name" value="RING"/>
    <property type="match status" value="1"/>
</dbReference>
<feature type="region of interest" description="Disordered" evidence="6">
    <location>
        <begin position="389"/>
        <end position="409"/>
    </location>
</feature>
<gene>
    <name evidence="10" type="primary">LOC110090488</name>
</gene>
<feature type="compositionally biased region" description="Polar residues" evidence="6">
    <location>
        <begin position="639"/>
        <end position="650"/>
    </location>
</feature>
<keyword evidence="9" id="KW-1185">Reference proteome</keyword>
<evidence type="ECO:0000256" key="4">
    <source>
        <dbReference type="PROSITE-ProRule" id="PRU00024"/>
    </source>
</evidence>
<evidence type="ECO:0000256" key="1">
    <source>
        <dbReference type="ARBA" id="ARBA00022723"/>
    </source>
</evidence>
<dbReference type="InterPro" id="IPR013083">
    <property type="entry name" value="Znf_RING/FYVE/PHD"/>
</dbReference>
<proteinExistence type="predicted"/>
<dbReference type="Pfam" id="PF15227">
    <property type="entry name" value="zf-C3HC4_4"/>
    <property type="match status" value="1"/>
</dbReference>
<dbReference type="GO" id="GO:0008270">
    <property type="term" value="F:zinc ion binding"/>
    <property type="evidence" value="ECO:0007669"/>
    <property type="project" value="UniProtKB-KW"/>
</dbReference>
<evidence type="ECO:0000259" key="7">
    <source>
        <dbReference type="PROSITE" id="PS50089"/>
    </source>
</evidence>
<dbReference type="CDD" id="cd19800">
    <property type="entry name" value="Bbox2_xNF7-like"/>
    <property type="match status" value="1"/>
</dbReference>
<dbReference type="SUPFAM" id="SSF57850">
    <property type="entry name" value="RING/U-box"/>
    <property type="match status" value="1"/>
</dbReference>
<dbReference type="InParanoid" id="A0A6J0VA98"/>
<keyword evidence="5" id="KW-0175">Coiled coil</keyword>
<dbReference type="InterPro" id="IPR017907">
    <property type="entry name" value="Znf_RING_CS"/>
</dbReference>
<feature type="compositionally biased region" description="Polar residues" evidence="6">
    <location>
        <begin position="516"/>
        <end position="527"/>
    </location>
</feature>
<feature type="domain" description="RING-type" evidence="7">
    <location>
        <begin position="16"/>
        <end position="58"/>
    </location>
</feature>
<dbReference type="OrthoDB" id="9049620at2759"/>
<evidence type="ECO:0000256" key="5">
    <source>
        <dbReference type="SAM" id="Coils"/>
    </source>
</evidence>
<feature type="compositionally biased region" description="Acidic residues" evidence="6">
    <location>
        <begin position="303"/>
        <end position="312"/>
    </location>
</feature>
<dbReference type="SUPFAM" id="SSF57845">
    <property type="entry name" value="B-box zinc-binding domain"/>
    <property type="match status" value="1"/>
</dbReference>
<feature type="compositionally biased region" description="Polar residues" evidence="6">
    <location>
        <begin position="478"/>
        <end position="492"/>
    </location>
</feature>
<dbReference type="PROSITE" id="PS50119">
    <property type="entry name" value="ZF_BBOX"/>
    <property type="match status" value="1"/>
</dbReference>
<feature type="compositionally biased region" description="Polar residues" evidence="6">
    <location>
        <begin position="580"/>
        <end position="605"/>
    </location>
</feature>
<dbReference type="AlphaFoldDB" id="A0A6J0VA98"/>
<dbReference type="GeneID" id="110090488"/>
<dbReference type="Proteomes" id="UP001652642">
    <property type="component" value="Chromosome 2"/>
</dbReference>
<evidence type="ECO:0000256" key="6">
    <source>
        <dbReference type="SAM" id="MobiDB-lite"/>
    </source>
</evidence>
<feature type="compositionally biased region" description="Acidic residues" evidence="6">
    <location>
        <begin position="283"/>
        <end position="295"/>
    </location>
</feature>
<dbReference type="InterPro" id="IPR050143">
    <property type="entry name" value="TRIM/RBCC"/>
</dbReference>
<organism evidence="9 10">
    <name type="scientific">Pogona vitticeps</name>
    <name type="common">central bearded dragon</name>
    <dbReference type="NCBI Taxonomy" id="103695"/>
    <lineage>
        <taxon>Eukaryota</taxon>
        <taxon>Metazoa</taxon>
        <taxon>Chordata</taxon>
        <taxon>Craniata</taxon>
        <taxon>Vertebrata</taxon>
        <taxon>Euteleostomi</taxon>
        <taxon>Lepidosauria</taxon>
        <taxon>Squamata</taxon>
        <taxon>Bifurcata</taxon>
        <taxon>Unidentata</taxon>
        <taxon>Episquamata</taxon>
        <taxon>Toxicofera</taxon>
        <taxon>Iguania</taxon>
        <taxon>Acrodonta</taxon>
        <taxon>Agamidae</taxon>
        <taxon>Amphibolurinae</taxon>
        <taxon>Pogona</taxon>
    </lineage>
</organism>
<dbReference type="SMART" id="SM00336">
    <property type="entry name" value="BBOX"/>
    <property type="match status" value="1"/>
</dbReference>
<dbReference type="PROSITE" id="PS00518">
    <property type="entry name" value="ZF_RING_1"/>
    <property type="match status" value="1"/>
</dbReference>
<dbReference type="Gene3D" id="3.30.40.10">
    <property type="entry name" value="Zinc/RING finger domain, C3HC4 (zinc finger)"/>
    <property type="match status" value="1"/>
</dbReference>
<keyword evidence="1" id="KW-0479">Metal-binding</keyword>
<evidence type="ECO:0000313" key="9">
    <source>
        <dbReference type="Proteomes" id="UP001652642"/>
    </source>
</evidence>
<protein>
    <submittedName>
        <fullName evidence="10">Uncharacterized protein</fullName>
    </submittedName>
</protein>
<reference evidence="9" key="1">
    <citation type="submission" date="2025-05" db="UniProtKB">
        <authorList>
            <consortium name="RefSeq"/>
        </authorList>
    </citation>
    <scope>NUCLEOTIDE SEQUENCE [LARGE SCALE GENOMIC DNA]</scope>
</reference>
<evidence type="ECO:0000256" key="3">
    <source>
        <dbReference type="ARBA" id="ARBA00022833"/>
    </source>
</evidence>
<dbReference type="PANTHER" id="PTHR24103">
    <property type="entry name" value="E3 UBIQUITIN-PROTEIN LIGASE TRIM"/>
    <property type="match status" value="1"/>
</dbReference>
<reference evidence="10" key="2">
    <citation type="submission" date="2025-08" db="UniProtKB">
        <authorList>
            <consortium name="RefSeq"/>
        </authorList>
    </citation>
    <scope>IDENTIFICATION</scope>
</reference>
<name>A0A6J0VA98_9SAUR</name>
<dbReference type="InterPro" id="IPR000315">
    <property type="entry name" value="Znf_B-box"/>
</dbReference>
<keyword evidence="2 4" id="KW-0863">Zinc-finger</keyword>
<dbReference type="Gene3D" id="3.30.160.60">
    <property type="entry name" value="Classic Zinc Finger"/>
    <property type="match status" value="1"/>
</dbReference>
<evidence type="ECO:0000256" key="2">
    <source>
        <dbReference type="ARBA" id="ARBA00022771"/>
    </source>
</evidence>
<dbReference type="Pfam" id="PF00643">
    <property type="entry name" value="zf-B_box"/>
    <property type="match status" value="1"/>
</dbReference>
<feature type="region of interest" description="Disordered" evidence="6">
    <location>
        <begin position="471"/>
        <end position="667"/>
    </location>
</feature>
<accession>A0A6J0VA98</accession>
<sequence length="667" mass="73222">MASIREVSHIAEELLCPVCLSIFQDPRMLGCGHNFCLSCLESCVSSKGRHEGSCPECRKPFSLQEAAHNRVLANLSEKARLLKLEGLGGTGSWYFCEEHEEPLKLFCSQDEAPICVICRDLPQHQSHSFLPIKNAVKVYQEKLKASLEPLEDGVKRATSNQSRQLETIEELENLHQNLCGSIFIAFEELREILNEKEQAMMEAVKQMKEDSQADMESRLEHLKARKSSHTETLGRIKAALEETNEFAFLKDIKELMRQVQDCLREESEETGSEDIQGPKEGEEKEDEEKEAEGNEAECKGDEDIPGEGEVYGEETHDATEDEDGTIIPVDPALRELEMSLDFEAWKEMLGSISIETCVLDFPYYSPPQGENMLLSEGISDGAKEETAVREKSGSTTEIGNSLPGEGSLDKQMPLSSSICAGSPTVENTLYKPPLCFPSFPVPVFEQWPVFSHLSVRGGMTGCLWATHSRRGHGVMSQGRGSPQRQPPCSTVGQGRGYYPNAQRFHVSAGNYGHQGNWRSPRNETTQLRGGYARRRGGGSNQQRPQSTGGDTSGQSGGDFIKQNQPKSRGVHVSGQEGGRFNNQDPQSGRSTSSGDSKGESTSKQPFTPRGGYTARRGGSGRIQGSAKTPLAPQKEGETVSGTKGSQNRAQSSHRKGRGRGSGSTKNK</sequence>
<feature type="domain" description="B box-type" evidence="8">
    <location>
        <begin position="95"/>
        <end position="132"/>
    </location>
</feature>